<dbReference type="WBParaSite" id="L893_g15731.t1">
    <property type="protein sequence ID" value="L893_g15731.t1"/>
    <property type="gene ID" value="L893_g15731"/>
</dbReference>
<dbReference type="Proteomes" id="UP000095287">
    <property type="component" value="Unplaced"/>
</dbReference>
<evidence type="ECO:0000256" key="1">
    <source>
        <dbReference type="SAM" id="Phobius"/>
    </source>
</evidence>
<organism evidence="3 4">
    <name type="scientific">Steinernema glaseri</name>
    <dbReference type="NCBI Taxonomy" id="37863"/>
    <lineage>
        <taxon>Eukaryota</taxon>
        <taxon>Metazoa</taxon>
        <taxon>Ecdysozoa</taxon>
        <taxon>Nematoda</taxon>
        <taxon>Chromadorea</taxon>
        <taxon>Rhabditida</taxon>
        <taxon>Tylenchina</taxon>
        <taxon>Panagrolaimomorpha</taxon>
        <taxon>Strongyloidoidea</taxon>
        <taxon>Steinernematidae</taxon>
        <taxon>Steinernema</taxon>
    </lineage>
</organism>
<feature type="chain" id="PRO_5009312064" evidence="2">
    <location>
        <begin position="24"/>
        <end position="105"/>
    </location>
</feature>
<proteinExistence type="predicted"/>
<evidence type="ECO:0000313" key="4">
    <source>
        <dbReference type="WBParaSite" id="L893_g15731.t1"/>
    </source>
</evidence>
<name>A0A1I7YF93_9BILA</name>
<sequence>MSAFPFFALSSFVFLSILVSCSSIDYDTNSSRITIDDATSRTGNMTMELSRVKTKEGHTIGVILFIIAGFAIFSGVNALIYCSYPRLYRCSYRPARVKAATHAKC</sequence>
<keyword evidence="1" id="KW-1133">Transmembrane helix</keyword>
<keyword evidence="1" id="KW-0472">Membrane</keyword>
<feature type="transmembrane region" description="Helical" evidence="1">
    <location>
        <begin position="60"/>
        <end position="84"/>
    </location>
</feature>
<accession>A0A1I7YF93</accession>
<keyword evidence="3" id="KW-1185">Reference proteome</keyword>
<evidence type="ECO:0000256" key="2">
    <source>
        <dbReference type="SAM" id="SignalP"/>
    </source>
</evidence>
<reference evidence="4" key="1">
    <citation type="submission" date="2016-11" db="UniProtKB">
        <authorList>
            <consortium name="WormBaseParasite"/>
        </authorList>
    </citation>
    <scope>IDENTIFICATION</scope>
</reference>
<feature type="signal peptide" evidence="2">
    <location>
        <begin position="1"/>
        <end position="23"/>
    </location>
</feature>
<keyword evidence="1" id="KW-0812">Transmembrane</keyword>
<keyword evidence="2" id="KW-0732">Signal</keyword>
<evidence type="ECO:0000313" key="3">
    <source>
        <dbReference type="Proteomes" id="UP000095287"/>
    </source>
</evidence>
<dbReference type="AlphaFoldDB" id="A0A1I7YF93"/>
<protein>
    <submittedName>
        <fullName evidence="4">Transmembrane protein</fullName>
    </submittedName>
</protein>